<dbReference type="PROSITE" id="PS51257">
    <property type="entry name" value="PROKAR_LIPOPROTEIN"/>
    <property type="match status" value="1"/>
</dbReference>
<gene>
    <name evidence="3" type="ORF">GH741_00270</name>
</gene>
<accession>A0A6A8D995</accession>
<proteinExistence type="predicted"/>
<organism evidence="3 4">
    <name type="scientific">Aquibacillus halophilus</name>
    <dbReference type="NCBI Taxonomy" id="930132"/>
    <lineage>
        <taxon>Bacteria</taxon>
        <taxon>Bacillati</taxon>
        <taxon>Bacillota</taxon>
        <taxon>Bacilli</taxon>
        <taxon>Bacillales</taxon>
        <taxon>Bacillaceae</taxon>
        <taxon>Aquibacillus</taxon>
    </lineage>
</organism>
<feature type="transmembrane region" description="Helical" evidence="1">
    <location>
        <begin position="471"/>
        <end position="489"/>
    </location>
</feature>
<comment type="caution">
    <text evidence="3">The sequence shown here is derived from an EMBL/GenBank/DDBJ whole genome shotgun (WGS) entry which is preliminary data.</text>
</comment>
<reference evidence="3" key="1">
    <citation type="submission" date="2019-11" db="EMBL/GenBank/DDBJ databases">
        <authorList>
            <person name="Li J."/>
        </authorList>
    </citation>
    <scope>NUCLEOTIDE SEQUENCE</scope>
    <source>
        <strain evidence="3">B6B</strain>
    </source>
</reference>
<feature type="transmembrane region" description="Helical" evidence="1">
    <location>
        <begin position="247"/>
        <end position="267"/>
    </location>
</feature>
<dbReference type="Proteomes" id="UP000799092">
    <property type="component" value="Unassembled WGS sequence"/>
</dbReference>
<keyword evidence="4" id="KW-1185">Reference proteome</keyword>
<feature type="domain" description="DUF2207" evidence="2">
    <location>
        <begin position="30"/>
        <end position="205"/>
    </location>
</feature>
<feature type="transmembrane region" description="Helical" evidence="1">
    <location>
        <begin position="417"/>
        <end position="438"/>
    </location>
</feature>
<keyword evidence="1" id="KW-0812">Transmembrane</keyword>
<sequence length="618" mass="71166">MKLRKILSILFLLLIVITLVSCSDQNKSVTIDSVDILAQIDTVGTIHVKELYNYTISGSNQGTTRLMKSNIENFQAYKAPHLAENADLETEGLEPLKVEKENNRYQVTFPTEDENKQVFYSYQISDVVTKYNDMADLSYSFFELNQLELHDVAINLQTPSKQISKDTFLFFHSRQQPEIQTADGSIQYQYNSISDSESYPFRLIFPAAELADRPVDQAKDIKDSVLVSEGSLQWRYQNIDENFNDSIGLIAVLMILVLLIGSALFFFHPNRKRLPFDNKALLSLLERSNPLFVRYLNNEAKLSEEDIIAVFFSLNQRNLISISEVPSEVNAGTTFRFTWKRSQVKLRESDQYIKEWLFTRKDELGPYFLLESMAAPDQKIQSRTEKNNYSKVFKQCFERWRELIEEQPSFQNVKNTYIPYHLFSFSLVLLTISLLSYFVFSDVWSRETQYVVTIIFTIFGSVVVYFKCHKILMILLFVESFILSLFLSMTAATGIFLIFIVLAGTVTVLIPSSRWKHGSNELRRAIKLAKKLIKKNQYPLGVTPKVIERQMQYAIILRQENKFVQQCNAIPATLLASGNYPLLNNPKFTVAAFDPSILLTAPQIEIDRDEKGESVREA</sequence>
<dbReference type="InterPro" id="IPR018702">
    <property type="entry name" value="DUF2207"/>
</dbReference>
<feature type="transmembrane region" description="Helical" evidence="1">
    <location>
        <begin position="450"/>
        <end position="466"/>
    </location>
</feature>
<evidence type="ECO:0000259" key="2">
    <source>
        <dbReference type="Pfam" id="PF09972"/>
    </source>
</evidence>
<dbReference type="EMBL" id="WJNG01000001">
    <property type="protein sequence ID" value="MRH41106.1"/>
    <property type="molecule type" value="Genomic_DNA"/>
</dbReference>
<evidence type="ECO:0000256" key="1">
    <source>
        <dbReference type="SAM" id="Phobius"/>
    </source>
</evidence>
<feature type="transmembrane region" description="Helical" evidence="1">
    <location>
        <begin position="495"/>
        <end position="515"/>
    </location>
</feature>
<protein>
    <submittedName>
        <fullName evidence="3">DUF2207 domain-containing protein</fullName>
    </submittedName>
</protein>
<keyword evidence="1" id="KW-1133">Transmembrane helix</keyword>
<dbReference type="OrthoDB" id="5507254at2"/>
<evidence type="ECO:0000313" key="4">
    <source>
        <dbReference type="Proteomes" id="UP000799092"/>
    </source>
</evidence>
<dbReference type="AlphaFoldDB" id="A0A6A8D995"/>
<name>A0A6A8D995_9BACI</name>
<keyword evidence="1" id="KW-0472">Membrane</keyword>
<dbReference type="Pfam" id="PF09972">
    <property type="entry name" value="DUF2207"/>
    <property type="match status" value="1"/>
</dbReference>
<evidence type="ECO:0000313" key="3">
    <source>
        <dbReference type="EMBL" id="MRH41106.1"/>
    </source>
</evidence>